<dbReference type="EMBL" id="FOIE01000001">
    <property type="protein sequence ID" value="SES88002.1"/>
    <property type="molecule type" value="Genomic_DNA"/>
</dbReference>
<evidence type="ECO:0000256" key="3">
    <source>
        <dbReference type="SAM" id="MobiDB-lite"/>
    </source>
</evidence>
<dbReference type="Gene3D" id="3.40.50.10680">
    <property type="entry name" value="CofD-like domains"/>
    <property type="match status" value="1"/>
</dbReference>
<dbReference type="GO" id="GO:0008360">
    <property type="term" value="P:regulation of cell shape"/>
    <property type="evidence" value="ECO:0007669"/>
    <property type="project" value="UniProtKB-UniRule"/>
</dbReference>
<dbReference type="InterPro" id="IPR010119">
    <property type="entry name" value="Gluconeogen_factor"/>
</dbReference>
<sequence>MGAPGHAPSAGPDGAAVRPPRMVAFGGGHGLAAALAAWRRITPDLTAVVTVADDGGSSGRIRREMPVLPPGDLRMALTALAGDDADTRRMAALLQHRLGGSGVLAGHPVGNLVLTGLVEMHGGDTVRALDDVCRLLGARGRVLPMADVPLDLVAQVESTDPDDPARARTIRGQVAIATTPGRVREILLSPADPPVHPDVLDAIATADVVSLGPGSWYTSVLPHLLVPRLRDALAASRARVVVVLNLEPQPGETDGFSPEEHLFVLQSHLGGVALHTVIADEASVVDRRGLLSAVRECGAELVLAPVAEDRGVPRHDPVRLAGALREALRSVVAARQGMEIGERVPQPLVPGPVREGDEGNAAHGAW</sequence>
<dbReference type="PANTHER" id="PTHR30135">
    <property type="entry name" value="UNCHARACTERIZED PROTEIN YVCK-RELATED"/>
    <property type="match status" value="1"/>
</dbReference>
<dbReference type="HAMAP" id="MF_00973">
    <property type="entry name" value="Gluconeogen_factor"/>
    <property type="match status" value="1"/>
</dbReference>
<proteinExistence type="inferred from homology"/>
<dbReference type="AlphaFoldDB" id="A0A1I0A2T7"/>
<dbReference type="Pfam" id="PF01933">
    <property type="entry name" value="CofD"/>
    <property type="match status" value="1"/>
</dbReference>
<keyword evidence="5" id="KW-1185">Reference proteome</keyword>
<dbReference type="GO" id="GO:0005737">
    <property type="term" value="C:cytoplasm"/>
    <property type="evidence" value="ECO:0007669"/>
    <property type="project" value="UniProtKB-SubCell"/>
</dbReference>
<comment type="subcellular location">
    <subcellularLocation>
        <location evidence="2">Cytoplasm</location>
    </subcellularLocation>
</comment>
<gene>
    <name evidence="4" type="ORF">SAMN04488546_0885</name>
</gene>
<dbReference type="InterPro" id="IPR002882">
    <property type="entry name" value="CofD"/>
</dbReference>
<dbReference type="OrthoDB" id="9783842at2"/>
<keyword evidence="1 2" id="KW-0963">Cytoplasm</keyword>
<dbReference type="Proteomes" id="UP000198507">
    <property type="component" value="Unassembled WGS sequence"/>
</dbReference>
<accession>A0A1I0A2T7</accession>
<reference evidence="5" key="1">
    <citation type="submission" date="2016-10" db="EMBL/GenBank/DDBJ databases">
        <authorList>
            <person name="Varghese N."/>
            <person name="Submissions S."/>
        </authorList>
    </citation>
    <scope>NUCLEOTIDE SEQUENCE [LARGE SCALE GENOMIC DNA]</scope>
    <source>
        <strain evidence="5">DSM 44209</strain>
    </source>
</reference>
<evidence type="ECO:0000313" key="4">
    <source>
        <dbReference type="EMBL" id="SES88002.1"/>
    </source>
</evidence>
<name>A0A1I0A2T7_9ACTN</name>
<dbReference type="GO" id="GO:0043743">
    <property type="term" value="F:LPPG:FO 2-phospho-L-lactate transferase activity"/>
    <property type="evidence" value="ECO:0007669"/>
    <property type="project" value="InterPro"/>
</dbReference>
<comment type="function">
    <text evidence="2">Required for morphogenesis under gluconeogenic growth conditions.</text>
</comment>
<comment type="similarity">
    <text evidence="2">Belongs to the gluconeogenesis factor family.</text>
</comment>
<dbReference type="NCBIfam" id="TIGR01826">
    <property type="entry name" value="CofD_related"/>
    <property type="match status" value="1"/>
</dbReference>
<evidence type="ECO:0000313" key="5">
    <source>
        <dbReference type="Proteomes" id="UP000198507"/>
    </source>
</evidence>
<protein>
    <recommendedName>
        <fullName evidence="2">Putative gluconeogenesis factor</fullName>
    </recommendedName>
</protein>
<feature type="region of interest" description="Disordered" evidence="3">
    <location>
        <begin position="344"/>
        <end position="366"/>
    </location>
</feature>
<evidence type="ECO:0000256" key="1">
    <source>
        <dbReference type="ARBA" id="ARBA00022490"/>
    </source>
</evidence>
<dbReference type="PANTHER" id="PTHR30135:SF3">
    <property type="entry name" value="GLUCONEOGENESIS FACTOR-RELATED"/>
    <property type="match status" value="1"/>
</dbReference>
<organism evidence="4 5">
    <name type="scientific">Geodermatophilus poikilotrophus</name>
    <dbReference type="NCBI Taxonomy" id="1333667"/>
    <lineage>
        <taxon>Bacteria</taxon>
        <taxon>Bacillati</taxon>
        <taxon>Actinomycetota</taxon>
        <taxon>Actinomycetes</taxon>
        <taxon>Geodermatophilales</taxon>
        <taxon>Geodermatophilaceae</taxon>
        <taxon>Geodermatophilus</taxon>
    </lineage>
</organism>
<dbReference type="InterPro" id="IPR038136">
    <property type="entry name" value="CofD-like_dom_sf"/>
</dbReference>
<evidence type="ECO:0000256" key="2">
    <source>
        <dbReference type="HAMAP-Rule" id="MF_00973"/>
    </source>
</evidence>
<dbReference type="CDD" id="cd07187">
    <property type="entry name" value="YvcK_like"/>
    <property type="match status" value="1"/>
</dbReference>
<dbReference type="SUPFAM" id="SSF142338">
    <property type="entry name" value="CofD-like"/>
    <property type="match status" value="1"/>
</dbReference>